<protein>
    <submittedName>
        <fullName evidence="8">Sigma-70 family RNA polymerase sigma factor</fullName>
    </submittedName>
</protein>
<dbReference type="Pfam" id="PF04545">
    <property type="entry name" value="Sigma70_r4"/>
    <property type="match status" value="1"/>
</dbReference>
<keyword evidence="3" id="KW-0238">DNA-binding</keyword>
<dbReference type="PANTHER" id="PTHR30385">
    <property type="entry name" value="SIGMA FACTOR F FLAGELLAR"/>
    <property type="match status" value="1"/>
</dbReference>
<keyword evidence="4" id="KW-0804">Transcription</keyword>
<keyword evidence="9" id="KW-1185">Reference proteome</keyword>
<dbReference type="Gene3D" id="1.20.120.1810">
    <property type="match status" value="1"/>
</dbReference>
<dbReference type="InterPro" id="IPR014284">
    <property type="entry name" value="RNA_pol_sigma-70_dom"/>
</dbReference>
<dbReference type="SUPFAM" id="SSF88946">
    <property type="entry name" value="Sigma2 domain of RNA polymerase sigma factors"/>
    <property type="match status" value="1"/>
</dbReference>
<dbReference type="RefSeq" id="WP_241055353.1">
    <property type="nucleotide sequence ID" value="NZ_JAKZBV010000001.1"/>
</dbReference>
<proteinExistence type="predicted"/>
<evidence type="ECO:0000259" key="7">
    <source>
        <dbReference type="Pfam" id="PF04545"/>
    </source>
</evidence>
<dbReference type="InterPro" id="IPR007630">
    <property type="entry name" value="RNA_pol_sigma70_r4"/>
</dbReference>
<dbReference type="NCBIfam" id="TIGR02937">
    <property type="entry name" value="sigma70-ECF"/>
    <property type="match status" value="1"/>
</dbReference>
<dbReference type="InterPro" id="IPR036388">
    <property type="entry name" value="WH-like_DNA-bd_sf"/>
</dbReference>
<dbReference type="Pfam" id="PF04542">
    <property type="entry name" value="Sigma70_r2"/>
    <property type="match status" value="1"/>
</dbReference>
<dbReference type="EMBL" id="JAKZBV010000001">
    <property type="protein sequence ID" value="MCH6471514.1"/>
    <property type="molecule type" value="Genomic_DNA"/>
</dbReference>
<reference evidence="8 9" key="1">
    <citation type="submission" date="2022-03" db="EMBL/GenBank/DDBJ databases">
        <title>Sinomonas sp. isolated from a soil.</title>
        <authorList>
            <person name="Han J."/>
            <person name="Kim D.-U."/>
        </authorList>
    </citation>
    <scope>NUCLEOTIDE SEQUENCE [LARGE SCALE GENOMIC DNA]</scope>
    <source>
        <strain evidence="8 9">5-5</strain>
    </source>
</reference>
<evidence type="ECO:0000256" key="5">
    <source>
        <dbReference type="SAM" id="MobiDB-lite"/>
    </source>
</evidence>
<feature type="domain" description="RNA polymerase sigma-70 region 4" evidence="7">
    <location>
        <begin position="209"/>
        <end position="253"/>
    </location>
</feature>
<evidence type="ECO:0000259" key="6">
    <source>
        <dbReference type="Pfam" id="PF04542"/>
    </source>
</evidence>
<feature type="compositionally biased region" description="Polar residues" evidence="5">
    <location>
        <begin position="12"/>
        <end position="26"/>
    </location>
</feature>
<dbReference type="PANTHER" id="PTHR30385:SF4">
    <property type="entry name" value="RNA POLYMERASE SIGMA-E FACTOR"/>
    <property type="match status" value="1"/>
</dbReference>
<dbReference type="CDD" id="cd06171">
    <property type="entry name" value="Sigma70_r4"/>
    <property type="match status" value="1"/>
</dbReference>
<dbReference type="InterPro" id="IPR007627">
    <property type="entry name" value="RNA_pol_sigma70_r2"/>
</dbReference>
<dbReference type="PRINTS" id="PR00046">
    <property type="entry name" value="SIGMA70FCT"/>
</dbReference>
<feature type="region of interest" description="Disordered" evidence="5">
    <location>
        <begin position="1"/>
        <end position="28"/>
    </location>
</feature>
<evidence type="ECO:0000256" key="2">
    <source>
        <dbReference type="ARBA" id="ARBA00023082"/>
    </source>
</evidence>
<evidence type="ECO:0000256" key="4">
    <source>
        <dbReference type="ARBA" id="ARBA00023163"/>
    </source>
</evidence>
<comment type="caution">
    <text evidence="8">The sequence shown here is derived from an EMBL/GenBank/DDBJ whole genome shotgun (WGS) entry which is preliminary data.</text>
</comment>
<dbReference type="Gene3D" id="1.10.10.10">
    <property type="entry name" value="Winged helix-like DNA-binding domain superfamily/Winged helix DNA-binding domain"/>
    <property type="match status" value="2"/>
</dbReference>
<evidence type="ECO:0000313" key="8">
    <source>
        <dbReference type="EMBL" id="MCH6471514.1"/>
    </source>
</evidence>
<keyword evidence="1" id="KW-0805">Transcription regulation</keyword>
<name>A0ABS9U4A1_9MICC</name>
<dbReference type="InterPro" id="IPR000943">
    <property type="entry name" value="RNA_pol_sigma70"/>
</dbReference>
<dbReference type="Proteomes" id="UP001202922">
    <property type="component" value="Unassembled WGS sequence"/>
</dbReference>
<feature type="domain" description="RNA polymerase sigma-70 region 2" evidence="6">
    <location>
        <begin position="41"/>
        <end position="107"/>
    </location>
</feature>
<accession>A0ABS9U4A1</accession>
<sequence>MPPAPAEAASRETASPETASPETASPETLAAARAAGDLAVEYLGVADAIARRFRCPGHDPEDLRQVARLGLLKAARRYRSDRGHGFVPYAVPTVTGEIKRYLRDHSWAVRPPRGIQETRLKVNAARPRLAQALGHQPTTLELSRELGVGPADIAEAQLADASLIADPIEHLDSPADTEGRPLPVALAAEDPGFEHVESLHALAGALREASEQDRELLHMRFGQELTQDEIAQRLGMSQMQVSRLLRRLLDRLRRRMAA</sequence>
<organism evidence="8 9">
    <name type="scientific">Sinomonas terrae</name>
    <dbReference type="NCBI Taxonomy" id="2908838"/>
    <lineage>
        <taxon>Bacteria</taxon>
        <taxon>Bacillati</taxon>
        <taxon>Actinomycetota</taxon>
        <taxon>Actinomycetes</taxon>
        <taxon>Micrococcales</taxon>
        <taxon>Micrococcaceae</taxon>
        <taxon>Sinomonas</taxon>
    </lineage>
</organism>
<evidence type="ECO:0000256" key="1">
    <source>
        <dbReference type="ARBA" id="ARBA00023015"/>
    </source>
</evidence>
<evidence type="ECO:0000256" key="3">
    <source>
        <dbReference type="ARBA" id="ARBA00023125"/>
    </source>
</evidence>
<gene>
    <name evidence="8" type="ORF">L0M17_16265</name>
</gene>
<dbReference type="InterPro" id="IPR013325">
    <property type="entry name" value="RNA_pol_sigma_r2"/>
</dbReference>
<keyword evidence="2" id="KW-0731">Sigma factor</keyword>
<dbReference type="InterPro" id="IPR013324">
    <property type="entry name" value="RNA_pol_sigma_r3/r4-like"/>
</dbReference>
<evidence type="ECO:0000313" key="9">
    <source>
        <dbReference type="Proteomes" id="UP001202922"/>
    </source>
</evidence>
<dbReference type="SUPFAM" id="SSF88659">
    <property type="entry name" value="Sigma3 and sigma4 domains of RNA polymerase sigma factors"/>
    <property type="match status" value="2"/>
</dbReference>